<protein>
    <submittedName>
        <fullName evidence="1">Uncharacterized protein</fullName>
    </submittedName>
</protein>
<dbReference type="AlphaFoldDB" id="E6QHL0"/>
<comment type="caution">
    <text evidence="1">The sequence shown here is derived from an EMBL/GenBank/DDBJ whole genome shotgun (WGS) entry which is preliminary data.</text>
</comment>
<accession>E6QHL0</accession>
<name>E6QHL0_9ZZZZ</name>
<dbReference type="EMBL" id="CABQ01000012">
    <property type="protein sequence ID" value="CBI06724.1"/>
    <property type="molecule type" value="Genomic_DNA"/>
</dbReference>
<sequence>MTRRPGSLDFCPMMRAFRCLAGGLAARVLSELASHDLRGDFAELPCAGFSDNPLGGEDCAESEAASVEGFVTQFDQVALAACGDDVDAADLADAVSGDVDLGFGMGFEQDVAEGERGAGGGIELGGVVGFGDGEAVLLESGKLCGELEEFLDAEREVGAVEQGSAFAVGEGFHVGQLVIPASGADDDARAECEARAHVFEGGLWVGEVNDNVDGGKRGRGKRASTGILFPVEDAYRVAAFASDLGD</sequence>
<organism evidence="1">
    <name type="scientific">mine drainage metagenome</name>
    <dbReference type="NCBI Taxonomy" id="410659"/>
    <lineage>
        <taxon>unclassified sequences</taxon>
        <taxon>metagenomes</taxon>
        <taxon>ecological metagenomes</taxon>
    </lineage>
</organism>
<evidence type="ECO:0000313" key="1">
    <source>
        <dbReference type="EMBL" id="CBI06724.1"/>
    </source>
</evidence>
<gene>
    <name evidence="1" type="ORF">CARN6_2843</name>
</gene>
<reference evidence="1" key="1">
    <citation type="submission" date="2009-10" db="EMBL/GenBank/DDBJ databases">
        <title>Diversity of trophic interactions inside an arsenic-rich microbial ecosystem.</title>
        <authorList>
            <person name="Bertin P.N."/>
            <person name="Heinrich-Salmeron A."/>
            <person name="Pelletier E."/>
            <person name="Goulhen-Chollet F."/>
            <person name="Arsene-Ploetze F."/>
            <person name="Gallien S."/>
            <person name="Calteau A."/>
            <person name="Vallenet D."/>
            <person name="Casiot C."/>
            <person name="Chane-Woon-Ming B."/>
            <person name="Giloteaux L."/>
            <person name="Barakat M."/>
            <person name="Bonnefoy V."/>
            <person name="Bruneel O."/>
            <person name="Chandler M."/>
            <person name="Cleiss J."/>
            <person name="Duran R."/>
            <person name="Elbaz-Poulichet F."/>
            <person name="Fonknechten N."/>
            <person name="Lauga B."/>
            <person name="Mornico D."/>
            <person name="Ortet P."/>
            <person name="Schaeffer C."/>
            <person name="Siguier P."/>
            <person name="Alexander Thil Smith A."/>
            <person name="Van Dorsselaer A."/>
            <person name="Weissenbach J."/>
            <person name="Medigue C."/>
            <person name="Le Paslier D."/>
        </authorList>
    </citation>
    <scope>NUCLEOTIDE SEQUENCE</scope>
</reference>
<proteinExistence type="predicted"/>